<dbReference type="Proteomes" id="UP000189376">
    <property type="component" value="Unassembled WGS sequence"/>
</dbReference>
<dbReference type="AlphaFoldDB" id="A0A1V2UNJ3"/>
<accession>A0A1V2UNJ3</accession>
<reference evidence="2 3" key="1">
    <citation type="submission" date="2015-07" db="EMBL/GenBank/DDBJ databases">
        <title>Acinetobacter yuneri, a novel member of Acinetobacter calcoaceticus-Acinetobacter baumannii complex isolated from clinical specimen.</title>
        <authorList>
            <person name="Yu Y."/>
        </authorList>
    </citation>
    <scope>NUCLEOTIDE SEQUENCE [LARGE SCALE GENOMIC DNA]</scope>
    <source>
        <strain evidence="2 3">A362</strain>
    </source>
</reference>
<comment type="caution">
    <text evidence="2">The sequence shown here is derived from an EMBL/GenBank/DDBJ whole genome shotgun (WGS) entry which is preliminary data.</text>
</comment>
<keyword evidence="3" id="KW-1185">Reference proteome</keyword>
<feature type="signal peptide" evidence="1">
    <location>
        <begin position="1"/>
        <end position="19"/>
    </location>
</feature>
<sequence length="295" mass="34170">MNRLLVALFLVFSTCACFAEQVQANTILKFMYYDDFKTWLGGGKSLYNYSKFVDKSKVISNQVYSPHIMYHEFDSNVYAAYKKYNSSPQKLNGIVYSVKSDRSNDPIVTFTAGSGDYFYAKGFDVDEVSNLKRGYQFQFICYKFNYDGFILRSDQCTTTNKYLDLVSLGLFKDININSLQDDSTIIAKNMIDDFANKDEMKKFNLTCDAKPFNDKECLDWSKNIFKELMTKTANKASLVAACYKENPLCPEAISFSKRYKVDFEKLKKEKEESDLQKKKLEKQKVINNIKSFLSR</sequence>
<evidence type="ECO:0000313" key="3">
    <source>
        <dbReference type="Proteomes" id="UP000189376"/>
    </source>
</evidence>
<dbReference type="RefSeq" id="WP_077170327.1">
    <property type="nucleotide sequence ID" value="NZ_LFZS01000049.1"/>
</dbReference>
<protein>
    <submittedName>
        <fullName evidence="2">Uncharacterized protein</fullName>
    </submittedName>
</protein>
<gene>
    <name evidence="2" type="ORF">AC058_20245</name>
</gene>
<dbReference type="EMBL" id="LFZS01000049">
    <property type="protein sequence ID" value="ONN48988.1"/>
    <property type="molecule type" value="Genomic_DNA"/>
</dbReference>
<keyword evidence="1" id="KW-0732">Signal</keyword>
<proteinExistence type="predicted"/>
<evidence type="ECO:0000256" key="1">
    <source>
        <dbReference type="SAM" id="SignalP"/>
    </source>
</evidence>
<organism evidence="2 3">
    <name type="scientific">Acinetobacter genomosp. 33YU</name>
    <dbReference type="NCBI Taxonomy" id="1675530"/>
    <lineage>
        <taxon>Bacteria</taxon>
        <taxon>Pseudomonadati</taxon>
        <taxon>Pseudomonadota</taxon>
        <taxon>Gammaproteobacteria</taxon>
        <taxon>Moraxellales</taxon>
        <taxon>Moraxellaceae</taxon>
        <taxon>Acinetobacter</taxon>
    </lineage>
</organism>
<evidence type="ECO:0000313" key="2">
    <source>
        <dbReference type="EMBL" id="ONN48988.1"/>
    </source>
</evidence>
<dbReference type="PROSITE" id="PS51257">
    <property type="entry name" value="PROKAR_LIPOPROTEIN"/>
    <property type="match status" value="1"/>
</dbReference>
<feature type="chain" id="PRO_5013251369" evidence="1">
    <location>
        <begin position="20"/>
        <end position="295"/>
    </location>
</feature>
<name>A0A1V2UNJ3_9GAMM</name>